<dbReference type="EMBL" id="DXHV01000033">
    <property type="protein sequence ID" value="HIW00130.1"/>
    <property type="molecule type" value="Genomic_DNA"/>
</dbReference>
<name>A0A9D1PV29_9BACT</name>
<dbReference type="Gene3D" id="2.60.40.4150">
    <property type="entry name" value="Type VI secretion system, lipoprotein SciN"/>
    <property type="match status" value="1"/>
</dbReference>
<dbReference type="NCBIfam" id="TIGR03352">
    <property type="entry name" value="VI_chp_3"/>
    <property type="match status" value="1"/>
</dbReference>
<evidence type="ECO:0000256" key="1">
    <source>
        <dbReference type="SAM" id="SignalP"/>
    </source>
</evidence>
<reference evidence="2" key="1">
    <citation type="journal article" date="2021" name="PeerJ">
        <title>Extensive microbial diversity within the chicken gut microbiome revealed by metagenomics and culture.</title>
        <authorList>
            <person name="Gilroy R."/>
            <person name="Ravi A."/>
            <person name="Getino M."/>
            <person name="Pursley I."/>
            <person name="Horton D.L."/>
            <person name="Alikhan N.F."/>
            <person name="Baker D."/>
            <person name="Gharbi K."/>
            <person name="Hall N."/>
            <person name="Watson M."/>
            <person name="Adriaenssens E.M."/>
            <person name="Foster-Nyarko E."/>
            <person name="Jarju S."/>
            <person name="Secka A."/>
            <person name="Antonio M."/>
            <person name="Oren A."/>
            <person name="Chaudhuri R.R."/>
            <person name="La Ragione R."/>
            <person name="Hildebrand F."/>
            <person name="Pallen M.J."/>
        </authorList>
    </citation>
    <scope>NUCLEOTIDE SEQUENCE</scope>
    <source>
        <strain evidence="2">ChiHecec2B26-446</strain>
    </source>
</reference>
<dbReference type="Pfam" id="PF12790">
    <property type="entry name" value="T6SS-SciN"/>
    <property type="match status" value="1"/>
</dbReference>
<keyword evidence="1" id="KW-0732">Signal</keyword>
<evidence type="ECO:0000313" key="3">
    <source>
        <dbReference type="Proteomes" id="UP000886752"/>
    </source>
</evidence>
<dbReference type="InterPro" id="IPR038706">
    <property type="entry name" value="Type_VI_SciN-like_sf"/>
</dbReference>
<dbReference type="AlphaFoldDB" id="A0A9D1PV29"/>
<feature type="chain" id="PRO_5038583301" evidence="1">
    <location>
        <begin position="21"/>
        <end position="200"/>
    </location>
</feature>
<dbReference type="Proteomes" id="UP000886752">
    <property type="component" value="Unassembled WGS sequence"/>
</dbReference>
<keyword evidence="2" id="KW-0449">Lipoprotein</keyword>
<proteinExistence type="predicted"/>
<feature type="signal peptide" evidence="1">
    <location>
        <begin position="1"/>
        <end position="20"/>
    </location>
</feature>
<evidence type="ECO:0000313" key="2">
    <source>
        <dbReference type="EMBL" id="HIW00130.1"/>
    </source>
</evidence>
<sequence>MSRPALCTVLLLAAVCLLLAACSASEPPTVPASALMTPGKTPDTVRWTFAPRALALHIKADPNMNFEDEQAHTLRLCLYQLEKPDAFNELAATSEGLARLMLCQRFDPSVKDLHSQIIQPGLVDSQVLDRAEGARHVAVVAGYSHLEPGLVSRTWAIPVALYEDGSLFWKETYYYPGPLEMVLLLGPSSLQRLNDSDTEN</sequence>
<accession>A0A9D1PV29</accession>
<gene>
    <name evidence="2" type="primary">tssJ</name>
    <name evidence="2" type="ORF">H9894_02950</name>
</gene>
<reference evidence="2" key="2">
    <citation type="submission" date="2021-04" db="EMBL/GenBank/DDBJ databases">
        <authorList>
            <person name="Gilroy R."/>
        </authorList>
    </citation>
    <scope>NUCLEOTIDE SEQUENCE</scope>
    <source>
        <strain evidence="2">ChiHecec2B26-446</strain>
    </source>
</reference>
<comment type="caution">
    <text evidence="2">The sequence shown here is derived from an EMBL/GenBank/DDBJ whole genome shotgun (WGS) entry which is preliminary data.</text>
</comment>
<protein>
    <submittedName>
        <fullName evidence="2">Type VI secretion system lipoprotein TssJ</fullName>
    </submittedName>
</protein>
<dbReference type="PROSITE" id="PS51257">
    <property type="entry name" value="PROKAR_LIPOPROTEIN"/>
    <property type="match status" value="1"/>
</dbReference>
<dbReference type="InterPro" id="IPR017734">
    <property type="entry name" value="T6SS_SciN"/>
</dbReference>
<organism evidence="2 3">
    <name type="scientific">Candidatus Desulfovibrio intestinipullorum</name>
    <dbReference type="NCBI Taxonomy" id="2838536"/>
    <lineage>
        <taxon>Bacteria</taxon>
        <taxon>Pseudomonadati</taxon>
        <taxon>Thermodesulfobacteriota</taxon>
        <taxon>Desulfovibrionia</taxon>
        <taxon>Desulfovibrionales</taxon>
        <taxon>Desulfovibrionaceae</taxon>
        <taxon>Desulfovibrio</taxon>
    </lineage>
</organism>